<name>A0A5R8YNB2_9ACTN</name>
<dbReference type="Pfam" id="PF14424">
    <property type="entry name" value="Toxin-deaminase"/>
    <property type="match status" value="1"/>
</dbReference>
<dbReference type="EMBL" id="VANP01000012">
    <property type="protein sequence ID" value="TLP54873.1"/>
    <property type="molecule type" value="Genomic_DNA"/>
</dbReference>
<keyword evidence="2" id="KW-1185">Reference proteome</keyword>
<accession>A0A5R8YNB2</accession>
<reference evidence="1" key="1">
    <citation type="submission" date="2019-05" db="EMBL/GenBank/DDBJ databases">
        <title>Isolation, diversity and antifungal activity of Actinobacteria from wheat.</title>
        <authorList>
            <person name="Yu B."/>
        </authorList>
    </citation>
    <scope>NUCLEOTIDE SEQUENCE [LARGE SCALE GENOMIC DNA]</scope>
    <source>
        <strain evidence="1">NEAU-HEGS1-5</strain>
    </source>
</reference>
<sequence length="50" mass="5606">MLEHYADNLGPSSRGTINLYSELEVCPSCSSVIEQFRDMFPGIKLNVTWG</sequence>
<gene>
    <name evidence="1" type="ORF">FED44_27190</name>
</gene>
<dbReference type="InterPro" id="IPR032721">
    <property type="entry name" value="Toxin-deaminase"/>
</dbReference>
<comment type="caution">
    <text evidence="1">The sequence shown here is derived from an EMBL/GenBank/DDBJ whole genome shotgun (WGS) entry which is preliminary data.</text>
</comment>
<dbReference type="AlphaFoldDB" id="A0A5R8YNB2"/>
<dbReference type="OrthoDB" id="4512022at2"/>
<evidence type="ECO:0000313" key="2">
    <source>
        <dbReference type="Proteomes" id="UP000309033"/>
    </source>
</evidence>
<proteinExistence type="predicted"/>
<organism evidence="1 2">
    <name type="scientific">Microbispora triticiradicis</name>
    <dbReference type="NCBI Taxonomy" id="2200763"/>
    <lineage>
        <taxon>Bacteria</taxon>
        <taxon>Bacillati</taxon>
        <taxon>Actinomycetota</taxon>
        <taxon>Actinomycetes</taxon>
        <taxon>Streptosporangiales</taxon>
        <taxon>Streptosporangiaceae</taxon>
        <taxon>Microbispora</taxon>
    </lineage>
</organism>
<protein>
    <submittedName>
        <fullName evidence="1">Uncharacterized protein</fullName>
    </submittedName>
</protein>
<dbReference type="Proteomes" id="UP000309033">
    <property type="component" value="Unassembled WGS sequence"/>
</dbReference>
<evidence type="ECO:0000313" key="1">
    <source>
        <dbReference type="EMBL" id="TLP54873.1"/>
    </source>
</evidence>